<accession>A0A2N1J9N6</accession>
<dbReference type="Pfam" id="PF14566">
    <property type="entry name" value="PTPlike_phytase"/>
    <property type="match status" value="3"/>
</dbReference>
<dbReference type="InterPro" id="IPR029021">
    <property type="entry name" value="Prot-tyrosine_phosphatase-like"/>
</dbReference>
<evidence type="ECO:0000313" key="1">
    <source>
        <dbReference type="EMBL" id="PKI83269.1"/>
    </source>
</evidence>
<dbReference type="OrthoDB" id="66369at2759"/>
<protein>
    <recommendedName>
        <fullName evidence="3">Paladin</fullName>
    </recommendedName>
</protein>
<evidence type="ECO:0008006" key="3">
    <source>
        <dbReference type="Google" id="ProtNLM"/>
    </source>
</evidence>
<name>A0A2N1J9N6_9BASI</name>
<dbReference type="EMBL" id="KZ454992">
    <property type="protein sequence ID" value="PKI83269.1"/>
    <property type="molecule type" value="Genomic_DNA"/>
</dbReference>
<proteinExistence type="predicted"/>
<dbReference type="InterPro" id="IPR050561">
    <property type="entry name" value="PTP"/>
</dbReference>
<dbReference type="PANTHER" id="PTHR23339">
    <property type="entry name" value="TYROSINE SPECIFIC PROTEIN PHOSPHATASE AND DUAL SPECIFICITY PROTEIN PHOSPHATASE"/>
    <property type="match status" value="1"/>
</dbReference>
<dbReference type="Gene3D" id="3.90.190.10">
    <property type="entry name" value="Protein tyrosine phosphatase superfamily"/>
    <property type="match status" value="3"/>
</dbReference>
<organism evidence="1 2">
    <name type="scientific">Malassezia vespertilionis</name>
    <dbReference type="NCBI Taxonomy" id="2020962"/>
    <lineage>
        <taxon>Eukaryota</taxon>
        <taxon>Fungi</taxon>
        <taxon>Dikarya</taxon>
        <taxon>Basidiomycota</taxon>
        <taxon>Ustilaginomycotina</taxon>
        <taxon>Malasseziomycetes</taxon>
        <taxon>Malasseziales</taxon>
        <taxon>Malasseziaceae</taxon>
        <taxon>Malassezia</taxon>
    </lineage>
</organism>
<gene>
    <name evidence="1" type="ORF">MVES_002830</name>
</gene>
<dbReference type="SMART" id="SM01301">
    <property type="entry name" value="PTPlike_phytase"/>
    <property type="match status" value="3"/>
</dbReference>
<dbReference type="SUPFAM" id="SSF52799">
    <property type="entry name" value="(Phosphotyrosine protein) phosphatases II"/>
    <property type="match status" value="3"/>
</dbReference>
<reference evidence="1 2" key="1">
    <citation type="submission" date="2017-10" db="EMBL/GenBank/DDBJ databases">
        <title>A novel species of cold-tolerant Malassezia isolated from bats.</title>
        <authorList>
            <person name="Lorch J.M."/>
            <person name="Palmer J.M."/>
            <person name="Vanderwolf K.J."/>
            <person name="Schmidt K.Z."/>
            <person name="Verant M.L."/>
            <person name="Weller T.J."/>
            <person name="Blehert D.S."/>
        </authorList>
    </citation>
    <scope>NUCLEOTIDE SEQUENCE [LARGE SCALE GENOMIC DNA]</scope>
    <source>
        <strain evidence="1 2">NWHC:44797-103</strain>
    </source>
</reference>
<keyword evidence="2" id="KW-1185">Reference proteome</keyword>
<evidence type="ECO:0000313" key="2">
    <source>
        <dbReference type="Proteomes" id="UP000232875"/>
    </source>
</evidence>
<dbReference type="CDD" id="cd14496">
    <property type="entry name" value="PTP_paladin"/>
    <property type="match status" value="1"/>
</dbReference>
<sequence length="1369" mass="154406">MTTTKVGQFPSLELERSERDVVRGRAGSVLARGLVLKTDQRVDMRDWSSEYALQLQGAPYFRAANLDVGVYGLAQPSILGLKTVLALLQCQPVSMLASAKSNAVEQRCIWVCTREEPVIYVGDRPFVLREANRPKYSLGLSNRAENLEAIEERLKQDILQEARKFNGLLLVHDEKLESLDLVPTWVAVNEEEVRTVREVWESIQKKGWRVDYHRLPIARDQPLEHNYLDAYTQVIKGTDPRRTVFVTNCGAGISRTTFAMIAAVIVRRRQLMLLANDDPFEHGDGDEHEETNAAHSSQLAHSLQRLHMNVAKNRSLLQLVCVMTDVLPLKNTQTALEQLISHPVLLESLLQANMGHYGVIRRLCGLLDEGLQCKAVVDTANDACHQAINLRESILENRIKYSANQNAQDAEGFLSRAGKSLEVYYSLIAFASYVRESRTAVFQHRFVDWLKDRAEIWRGIQRVRMLHQHLSIFEPVSDVTVESNGDAEQLGVRSHARFNEGASQAPLTTGDEFTEFVLRHRSGIVLHSGLLLKRDIWREFSVQKDSAQQDATVNFRQVPETNIFGTGQPSVQGIYKLLNMVMKSMHMVETEPCAITWVNLREEPLVYVNGQPYCLRQRELSLRNIRDYSGIIPERLGQLEDRLRQDVIHELKNSDGKLLLHTETKEGSIVPLWEDAKPCDIATVQGVMDEVAKTLPGHIDLVFRRVPVTAEKSLEVSDVMDMVNIVLSAYRVHSPIIVNCQLGRGRTTLVSVFIMLIERWIQVERPSNDRCLLLPIPGMTENGERPEKRLSYHVTNGLLRVIPRGLEVKRIVDECIDHCSSITNLRKSIEDARVAAVEAKTNEERKQHLASGLQSLRRYFHLLLFQAYLETVRFDTITTHTLERFIKRQPVLATIAKDLDEGDMNTITPLRKMDIGDGMALSDEVREVVSNRSGSVLGPYTMLKSDFFSGILKAGLPLRVEGMPNLRGVNPLVPLGTLSCAPPASELPTARKTWGCGMPTVEGLRRGLKCMGAEPGGTQQVVWTNLREEPVLYVNGRPHVLRLADQPLTNVEATGVTTDVVERIEQTLKKELLAEAHLRNGRVLLHDEVQSDGGDFEIFPLWESVRDEDVLTPQEVYQLVCSEGYRVQYSRVAITDEQAPVPQVFSQLEDRVQRAIDTRSMTVFNCQMGRGRTTSGMIIAALIVSINRYGAAWLSKESSPPLANKNDAVFDQMEDQEGIDLREDELLLHGDYRSILRLVGVLSHGKLAKTLADRVIDRMEAVQNLRKPHSKRQQQLRTVFHNYLARYGYFIVFADYLFDRLGHSAAAQGDQEDAPATETQARAVPVDVSDDLDLSSSSITHASRTFPTFACWLRERREIGAIFAQQNLD</sequence>
<dbReference type="Proteomes" id="UP000232875">
    <property type="component" value="Unassembled WGS sequence"/>
</dbReference>